<keyword evidence="5 9" id="KW-0472">Membrane</keyword>
<evidence type="ECO:0000313" key="12">
    <source>
        <dbReference type="EMBL" id="CAG1982626.1"/>
    </source>
</evidence>
<feature type="chain" id="PRO_5040433085" description="Major facilitator superfamily (MFS) profile domain-containing protein" evidence="10">
    <location>
        <begin position="26"/>
        <end position="1941"/>
    </location>
</feature>
<dbReference type="PROSITE" id="PS50297">
    <property type="entry name" value="ANK_REP_REGION"/>
    <property type="match status" value="6"/>
</dbReference>
<feature type="transmembrane region" description="Helical" evidence="9">
    <location>
        <begin position="1711"/>
        <end position="1734"/>
    </location>
</feature>
<feature type="compositionally biased region" description="Polar residues" evidence="8">
    <location>
        <begin position="725"/>
        <end position="742"/>
    </location>
</feature>
<feature type="region of interest" description="Disordered" evidence="8">
    <location>
        <begin position="172"/>
        <end position="193"/>
    </location>
</feature>
<feature type="transmembrane region" description="Helical" evidence="9">
    <location>
        <begin position="1784"/>
        <end position="1802"/>
    </location>
</feature>
<evidence type="ECO:0000256" key="10">
    <source>
        <dbReference type="SAM" id="SignalP"/>
    </source>
</evidence>
<evidence type="ECO:0000256" key="4">
    <source>
        <dbReference type="ARBA" id="ARBA00022989"/>
    </source>
</evidence>
<feature type="signal peptide" evidence="10">
    <location>
        <begin position="1"/>
        <end position="25"/>
    </location>
</feature>
<dbReference type="FunFam" id="1.20.1250.20:FF:000106">
    <property type="entry name" value="MFS transporter, putative"/>
    <property type="match status" value="1"/>
</dbReference>
<dbReference type="InterPro" id="IPR036770">
    <property type="entry name" value="Ankyrin_rpt-contain_sf"/>
</dbReference>
<organism evidence="12 13">
    <name type="scientific">Gibberella zeae</name>
    <name type="common">Wheat head blight fungus</name>
    <name type="synonym">Fusarium graminearum</name>
    <dbReference type="NCBI Taxonomy" id="5518"/>
    <lineage>
        <taxon>Eukaryota</taxon>
        <taxon>Fungi</taxon>
        <taxon>Dikarya</taxon>
        <taxon>Ascomycota</taxon>
        <taxon>Pezizomycotina</taxon>
        <taxon>Sordariomycetes</taxon>
        <taxon>Hypocreomycetidae</taxon>
        <taxon>Hypocreales</taxon>
        <taxon>Nectriaceae</taxon>
        <taxon>Fusarium</taxon>
    </lineage>
</organism>
<evidence type="ECO:0000313" key="13">
    <source>
        <dbReference type="Proteomes" id="UP000746612"/>
    </source>
</evidence>
<keyword evidence="10" id="KW-0732">Signal</keyword>
<evidence type="ECO:0000256" key="5">
    <source>
        <dbReference type="ARBA" id="ARBA00023136"/>
    </source>
</evidence>
<dbReference type="GO" id="GO:0022857">
    <property type="term" value="F:transmembrane transporter activity"/>
    <property type="evidence" value="ECO:0007669"/>
    <property type="project" value="InterPro"/>
</dbReference>
<evidence type="ECO:0000256" key="8">
    <source>
        <dbReference type="SAM" id="MobiDB-lite"/>
    </source>
</evidence>
<evidence type="ECO:0000256" key="2">
    <source>
        <dbReference type="ARBA" id="ARBA00022448"/>
    </source>
</evidence>
<dbReference type="PANTHER" id="PTHR43791:SF65">
    <property type="entry name" value="MAJOR FACILITATOR SUPERFAMILY (MFS) PROFILE DOMAIN-CONTAINING PROTEIN-RELATED"/>
    <property type="match status" value="1"/>
</dbReference>
<feature type="transmembrane region" description="Helical" evidence="9">
    <location>
        <begin position="1814"/>
        <end position="1836"/>
    </location>
</feature>
<keyword evidence="6" id="KW-0325">Glycoprotein</keyword>
<gene>
    <name evidence="12" type="ORF">MDCFG202_LOCUS228574</name>
</gene>
<name>A0A9N8RCA9_GIBZA</name>
<keyword evidence="2" id="KW-0813">Transport</keyword>
<feature type="transmembrane region" description="Helical" evidence="9">
    <location>
        <begin position="1848"/>
        <end position="1868"/>
    </location>
</feature>
<proteinExistence type="predicted"/>
<dbReference type="Pfam" id="PF07690">
    <property type="entry name" value="MFS_1"/>
    <property type="match status" value="1"/>
</dbReference>
<feature type="transmembrane region" description="Helical" evidence="9">
    <location>
        <begin position="1640"/>
        <end position="1661"/>
    </location>
</feature>
<evidence type="ECO:0000256" key="6">
    <source>
        <dbReference type="ARBA" id="ARBA00023180"/>
    </source>
</evidence>
<dbReference type="Proteomes" id="UP000746612">
    <property type="component" value="Unassembled WGS sequence"/>
</dbReference>
<comment type="caution">
    <text evidence="12">The sequence shown here is derived from an EMBL/GenBank/DDBJ whole genome shotgun (WGS) entry which is preliminary data.</text>
</comment>
<reference evidence="12" key="1">
    <citation type="submission" date="2021-03" db="EMBL/GenBank/DDBJ databases">
        <authorList>
            <person name="Alouane T."/>
            <person name="Langin T."/>
            <person name="Bonhomme L."/>
        </authorList>
    </citation>
    <scope>NUCLEOTIDE SEQUENCE</scope>
    <source>
        <strain evidence="12">MDC_Fg202</strain>
    </source>
</reference>
<dbReference type="PROSITE" id="PS50850">
    <property type="entry name" value="MFS"/>
    <property type="match status" value="1"/>
</dbReference>
<dbReference type="GO" id="GO:0016020">
    <property type="term" value="C:membrane"/>
    <property type="evidence" value="ECO:0007669"/>
    <property type="project" value="UniProtKB-SubCell"/>
</dbReference>
<feature type="transmembrane region" description="Helical" evidence="9">
    <location>
        <begin position="1880"/>
        <end position="1901"/>
    </location>
</feature>
<feature type="domain" description="Major facilitator superfamily (MFS) profile" evidence="11">
    <location>
        <begin position="1480"/>
        <end position="1908"/>
    </location>
</feature>
<evidence type="ECO:0000259" key="11">
    <source>
        <dbReference type="PROSITE" id="PS50850"/>
    </source>
</evidence>
<dbReference type="InterPro" id="IPR002110">
    <property type="entry name" value="Ankyrin_rpt"/>
</dbReference>
<feature type="transmembrane region" description="Helical" evidence="9">
    <location>
        <begin position="291"/>
        <end position="313"/>
    </location>
</feature>
<feature type="repeat" description="ANK" evidence="7">
    <location>
        <begin position="1013"/>
        <end position="1045"/>
    </location>
</feature>
<feature type="repeat" description="ANK" evidence="7">
    <location>
        <begin position="1215"/>
        <end position="1247"/>
    </location>
</feature>
<feature type="transmembrane region" description="Helical" evidence="9">
    <location>
        <begin position="65"/>
        <end position="86"/>
    </location>
</feature>
<evidence type="ECO:0000256" key="7">
    <source>
        <dbReference type="PROSITE-ProRule" id="PRU00023"/>
    </source>
</evidence>
<dbReference type="InterPro" id="IPR011701">
    <property type="entry name" value="MFS"/>
</dbReference>
<dbReference type="InterPro" id="IPR036259">
    <property type="entry name" value="MFS_trans_sf"/>
</dbReference>
<dbReference type="PROSITE" id="PS50088">
    <property type="entry name" value="ANK_REPEAT"/>
    <property type="match status" value="6"/>
</dbReference>
<feature type="region of interest" description="Disordered" evidence="8">
    <location>
        <begin position="362"/>
        <end position="385"/>
    </location>
</feature>
<dbReference type="Pfam" id="PF12796">
    <property type="entry name" value="Ank_2"/>
    <property type="match status" value="2"/>
</dbReference>
<feature type="transmembrane region" description="Helical" evidence="9">
    <location>
        <begin position="395"/>
        <end position="413"/>
    </location>
</feature>
<sequence length="1941" mass="219473">MLSAMSLQGHYIFVSLLWLPTLVEADSGDDFSNNLFSDLAPLLALFGERVTMQFLSQSMGWSDCVILAMAPLGIITTIVSAIRVGGPPWLKALIGRSRENTSAVEMELMSSTSHETCELWNGSDIVRCQGLAPVKEFICLIPRGGIDNTTSIRIMRLEEAVKKKLVQEQKPHKPEWRRWLRQNSSDSKQDQQQKKAWCRIYTNPHSTDEEIPQTTPAPHDFASDIVILRNTAVEAPNITLNRCHKVDRGHLHLAAGFGVILQLGVLMYFGFITYFPTLRFKKDDKQVKGYAFPFSSGGTIILVIGMLLCAHVVDRRTGETRYEPVDSWTTQLVWLQPKQTVSDQVFESFALYPEKCPRVITVSRRDGDTGSPKTPRSGTASQQSSKLKQIESTNLSVAATVICLAGFFIQFVGLRAMHWSASVGQLIAVIIMTMIRALVRRGFIDTINNRELREGFELDALAIALGNLGPDSHAESPRGEDVFDFGLSKGGTWIVQMNVNGNCGKSTTDTIEIVESDAIDTSEPQGGLVVARGNDKAQDILNLRRHLGRLADWRGPASKEAACLAAAIEMMMNALHPIAKHIEAPVNFKIPFKWTLEVDLGTEKQNITLRLDCKNQRWVSHVDELESALSLWLYSTDEKRQVWAEKSNVSLNALEAEDDAWLRKSSLQTIGGLIQLGQLTDELARALRWWMPSDAPKLWETQQSRDDIEPWRVVGTQRSDDSKHSSAAHQRQPSSETTTMETNVEPDSDQFKCLQLVSHNSLEKLYAKHIFHAFTWAAVDKMSQPIDECSVMELFKSSDSRDWSNFRLHGENLSKLAQAIQRTGLGDLHYAYLAIIPPLHSHSKLGELNAIVEMIASEAKQRERLLDWKRAGDAYRRLYDLAKAFPQESYLYKKSVAILVDYIRVITHLPLDYFDKDIIRHDEAVETCHQLRSVLEEGHTPTLLLSLRELYSKQCRSWSDSIFDVAATQHIETEEIKGIGLTELHNLIATWPDYSNQDLPAIAEKNIIAQDILGWTPLHYAALRKPGKWTKHLLLNGANANATDSRDWTPLHYAVLHDNWGAIEELFEGGANMRATGVDGMTPLHLAAMENSWLITDKLLSHPSQPADQLATDNFGRAPIHLAITRRYHGSFVVRYLGASVEVKDREGRTPLFLAALHENTDAISYLAERCANLDAPNLEMLEETVLHWAVRNGRTRIVETLIRFGATVDSRNYANETPLHFAPQRGYTDMVDLLIKKGANVVASQRNHHTPLMYAVQRGHVDVVKILVSEKPIELSIRQNLWDVRKAIKEAVGEGHGDVLRVLVEKGTTIKKKMIKVARDKEMEGGGPLVAQFLEQAYSLQICFREHVKEEGAEFIWEALISRLIENGNYFSYTVLPPKLAAVANVPTEVTESKDPTTHTVQTLPLGKPRKHRQFIWEKRDHTYDPDDTATQPSVFDDPDVATEYQPPSNWENIHRFDPLSRWTWREEDKIIKKIDRRILIWACVMFFGLEIDRANIHQALTDGFLTDLGLNTNDYNLGNTVFAVAFLSAELPSQLVSKWAGPDRWIPTQLTLWSVVAMCQFWISGRTSFLICRVLIGFLQGGFIPDIILYLSYFYKHTEMGVRLSIFWMSMTAADIVAAFLAYGLLHMRGVLGYAGWRWLFLIEGLLSLLIGIASFAMMPPGPTETANWIRGKNGWFTAREEEIMVNRVIREDPSKSSMHNRERITPKLLWKSLCDFDLWPIYLIGITSMIPQNVPRSYLTLSLRALGFDTFHSNLLVIPSQVFTMFTMLSIAWLADKTKRVVVLGFIPMIWVLPSLIWLRTSYSIESPRWIVYGVITVLVSSPLTHPILVGLASRNSNSVRSRTVSAALYNMSVQVGTIIGSNIYRQNDLPLYRTGNSALLGLVGWNVCVYSGTIFYYRWRNASRDKLWESFSEDEQLDKIQQDSGKGNKRLDFRFHY</sequence>
<feature type="transmembrane region" description="Helical" evidence="9">
    <location>
        <begin position="1754"/>
        <end position="1777"/>
    </location>
</feature>
<dbReference type="SMART" id="SM00248">
    <property type="entry name" value="ANK"/>
    <property type="match status" value="8"/>
</dbReference>
<dbReference type="Gene3D" id="1.25.40.20">
    <property type="entry name" value="Ankyrin repeat-containing domain"/>
    <property type="match status" value="2"/>
</dbReference>
<feature type="transmembrane region" description="Helical" evidence="9">
    <location>
        <begin position="1577"/>
        <end position="1596"/>
    </location>
</feature>
<keyword evidence="7" id="KW-0040">ANK repeat</keyword>
<dbReference type="Gene3D" id="1.20.1250.20">
    <property type="entry name" value="MFS general substrate transporter like domains"/>
    <property type="match status" value="1"/>
</dbReference>
<dbReference type="SUPFAM" id="SSF103473">
    <property type="entry name" value="MFS general substrate transporter"/>
    <property type="match status" value="1"/>
</dbReference>
<feature type="repeat" description="ANK" evidence="7">
    <location>
        <begin position="1182"/>
        <end position="1214"/>
    </location>
</feature>
<feature type="transmembrane region" description="Helical" evidence="9">
    <location>
        <begin position="251"/>
        <end position="271"/>
    </location>
</feature>
<keyword evidence="3 9" id="KW-0812">Transmembrane</keyword>
<keyword evidence="4 9" id="KW-1133">Transmembrane helix</keyword>
<feature type="repeat" description="ANK" evidence="7">
    <location>
        <begin position="1248"/>
        <end position="1270"/>
    </location>
</feature>
<feature type="region of interest" description="Disordered" evidence="8">
    <location>
        <begin position="715"/>
        <end position="744"/>
    </location>
</feature>
<dbReference type="Pfam" id="PF00023">
    <property type="entry name" value="Ank"/>
    <property type="match status" value="1"/>
</dbReference>
<comment type="subcellular location">
    <subcellularLocation>
        <location evidence="1">Membrane</location>
        <topology evidence="1">Multi-pass membrane protein</topology>
    </subcellularLocation>
</comment>
<evidence type="ECO:0000256" key="3">
    <source>
        <dbReference type="ARBA" id="ARBA00022692"/>
    </source>
</evidence>
<dbReference type="PANTHER" id="PTHR43791">
    <property type="entry name" value="PERMEASE-RELATED"/>
    <property type="match status" value="1"/>
</dbReference>
<feature type="transmembrane region" description="Helical" evidence="9">
    <location>
        <begin position="1608"/>
        <end position="1628"/>
    </location>
</feature>
<dbReference type="EMBL" id="CAJPIJ010000127">
    <property type="protein sequence ID" value="CAG1982626.1"/>
    <property type="molecule type" value="Genomic_DNA"/>
</dbReference>
<dbReference type="SUPFAM" id="SSF48403">
    <property type="entry name" value="Ankyrin repeat"/>
    <property type="match status" value="1"/>
</dbReference>
<dbReference type="InterPro" id="IPR020846">
    <property type="entry name" value="MFS_dom"/>
</dbReference>
<feature type="repeat" description="ANK" evidence="7">
    <location>
        <begin position="1147"/>
        <end position="1179"/>
    </location>
</feature>
<protein>
    <recommendedName>
        <fullName evidence="11">Major facilitator superfamily (MFS) profile domain-containing protein</fullName>
    </recommendedName>
</protein>
<feature type="compositionally biased region" description="Polar residues" evidence="8">
    <location>
        <begin position="371"/>
        <end position="385"/>
    </location>
</feature>
<evidence type="ECO:0000256" key="1">
    <source>
        <dbReference type="ARBA" id="ARBA00004141"/>
    </source>
</evidence>
<evidence type="ECO:0000256" key="9">
    <source>
        <dbReference type="SAM" id="Phobius"/>
    </source>
</evidence>
<accession>A0A9N8RCA9</accession>
<feature type="repeat" description="ANK" evidence="7">
    <location>
        <begin position="1046"/>
        <end position="1078"/>
    </location>
</feature>